<dbReference type="Proteomes" id="UP000241848">
    <property type="component" value="Unassembled WGS sequence"/>
</dbReference>
<dbReference type="EMBL" id="PXYV01000029">
    <property type="protein sequence ID" value="PSR21688.1"/>
    <property type="molecule type" value="Genomic_DNA"/>
</dbReference>
<name>A0A2T2WHH6_9FIRM</name>
<evidence type="ECO:0000313" key="2">
    <source>
        <dbReference type="Proteomes" id="UP000241848"/>
    </source>
</evidence>
<reference evidence="1 2" key="1">
    <citation type="journal article" date="2014" name="BMC Genomics">
        <title>Comparison of environmental and isolate Sulfobacillus genomes reveals diverse carbon, sulfur, nitrogen, and hydrogen metabolisms.</title>
        <authorList>
            <person name="Justice N.B."/>
            <person name="Norman A."/>
            <person name="Brown C.T."/>
            <person name="Singh A."/>
            <person name="Thomas B.C."/>
            <person name="Banfield J.F."/>
        </authorList>
    </citation>
    <scope>NUCLEOTIDE SEQUENCE [LARGE SCALE GENOMIC DNA]</scope>
    <source>
        <strain evidence="1">AMDSBA3</strain>
    </source>
</reference>
<dbReference type="AlphaFoldDB" id="A0A2T2WHH6"/>
<comment type="caution">
    <text evidence="1">The sequence shown here is derived from an EMBL/GenBank/DDBJ whole genome shotgun (WGS) entry which is preliminary data.</text>
</comment>
<accession>A0A2T2WHH6</accession>
<sequence>MKVTEIACRKNVNLDSWPKNRLCRISAVHPGQGPAARCFGHRDAGDFGITRSAQPAVFEQQGLIVLPHRLVLHRGGVDLLRSLAVLVTTDFNIPLFYAVFPGNRHDSVQFARVTEALVERYQALRTHYDLVTLVYDKGNNSPANQAAVDASPYGFVGSLKATRVPDLLTVPIEQDEAVPDFGDLQAYRTTRTVFGAERAAAAGFHVRDRVHTTVTETPFALHRGSQCVHAMGRNPLGQDNPCLRIMRIGPRLKLLPRTATLGMSRTPFGI</sequence>
<protein>
    <recommendedName>
        <fullName evidence="3">Transposase IS4-like domain-containing protein</fullName>
    </recommendedName>
</protein>
<evidence type="ECO:0008006" key="3">
    <source>
        <dbReference type="Google" id="ProtNLM"/>
    </source>
</evidence>
<organism evidence="1 2">
    <name type="scientific">Sulfobacillus acidophilus</name>
    <dbReference type="NCBI Taxonomy" id="53633"/>
    <lineage>
        <taxon>Bacteria</taxon>
        <taxon>Bacillati</taxon>
        <taxon>Bacillota</taxon>
        <taxon>Clostridia</taxon>
        <taxon>Eubacteriales</taxon>
        <taxon>Clostridiales Family XVII. Incertae Sedis</taxon>
        <taxon>Sulfobacillus</taxon>
    </lineage>
</organism>
<gene>
    <name evidence="1" type="ORF">C7B45_09800</name>
</gene>
<evidence type="ECO:0000313" key="1">
    <source>
        <dbReference type="EMBL" id="PSR21688.1"/>
    </source>
</evidence>
<proteinExistence type="predicted"/>